<evidence type="ECO:0000313" key="5">
    <source>
        <dbReference type="Proteomes" id="UP001617427"/>
    </source>
</evidence>
<dbReference type="PROSITE" id="PS50005">
    <property type="entry name" value="TPR"/>
    <property type="match status" value="7"/>
</dbReference>
<keyword evidence="5" id="KW-1185">Reference proteome</keyword>
<dbReference type="PANTHER" id="PTHR44366">
    <property type="entry name" value="UDP-N-ACETYLGLUCOSAMINE--PEPTIDE N-ACETYLGLUCOSAMINYLTRANSFERASE 110 KDA SUBUNIT"/>
    <property type="match status" value="1"/>
</dbReference>
<comment type="caution">
    <text evidence="4">The sequence shown here is derived from an EMBL/GenBank/DDBJ whole genome shotgun (WGS) entry which is preliminary data.</text>
</comment>
<feature type="repeat" description="TPR" evidence="3">
    <location>
        <begin position="246"/>
        <end position="279"/>
    </location>
</feature>
<dbReference type="Gene3D" id="3.40.50.2000">
    <property type="entry name" value="Glycogen Phosphorylase B"/>
    <property type="match status" value="1"/>
</dbReference>
<dbReference type="PANTHER" id="PTHR44366:SF1">
    <property type="entry name" value="UDP-N-ACETYLGLUCOSAMINE--PEPTIDE N-ACETYLGLUCOSAMINYLTRANSFERASE 110 KDA SUBUNIT"/>
    <property type="match status" value="1"/>
</dbReference>
<evidence type="ECO:0000313" key="4">
    <source>
        <dbReference type="EMBL" id="MFJ3046902.1"/>
    </source>
</evidence>
<feature type="repeat" description="TPR" evidence="3">
    <location>
        <begin position="42"/>
        <end position="75"/>
    </location>
</feature>
<dbReference type="SMART" id="SM00028">
    <property type="entry name" value="TPR"/>
    <property type="match status" value="8"/>
</dbReference>
<dbReference type="EMBL" id="JBIUZV010000007">
    <property type="protein sequence ID" value="MFJ3046902.1"/>
    <property type="molecule type" value="Genomic_DNA"/>
</dbReference>
<proteinExistence type="predicted"/>
<feature type="repeat" description="TPR" evidence="3">
    <location>
        <begin position="76"/>
        <end position="109"/>
    </location>
</feature>
<accession>A0ABW8F0T1</accession>
<dbReference type="Pfam" id="PF01075">
    <property type="entry name" value="Glyco_transf_9"/>
    <property type="match status" value="1"/>
</dbReference>
<feature type="repeat" description="TPR" evidence="3">
    <location>
        <begin position="144"/>
        <end position="177"/>
    </location>
</feature>
<evidence type="ECO:0000256" key="3">
    <source>
        <dbReference type="PROSITE-ProRule" id="PRU00339"/>
    </source>
</evidence>
<dbReference type="InterPro" id="IPR011990">
    <property type="entry name" value="TPR-like_helical_dom_sf"/>
</dbReference>
<feature type="repeat" description="TPR" evidence="3">
    <location>
        <begin position="110"/>
        <end position="143"/>
    </location>
</feature>
<evidence type="ECO:0000256" key="1">
    <source>
        <dbReference type="ARBA" id="ARBA00022737"/>
    </source>
</evidence>
<reference evidence="4 5" key="1">
    <citation type="submission" date="2024-10" db="EMBL/GenBank/DDBJ databases">
        <title>The Natural Products Discovery Center: Release of the First 8490 Sequenced Strains for Exploring Actinobacteria Biosynthetic Diversity.</title>
        <authorList>
            <person name="Kalkreuter E."/>
            <person name="Kautsar S.A."/>
            <person name="Yang D."/>
            <person name="Bader C.D."/>
            <person name="Teijaro C.N."/>
            <person name="Fluegel L."/>
            <person name="Davis C.M."/>
            <person name="Simpson J.R."/>
            <person name="Lauterbach L."/>
            <person name="Steele A.D."/>
            <person name="Gui C."/>
            <person name="Meng S."/>
            <person name="Li G."/>
            <person name="Viehrig K."/>
            <person name="Ye F."/>
            <person name="Su P."/>
            <person name="Kiefer A.F."/>
            <person name="Nichols A."/>
            <person name="Cepeda A.J."/>
            <person name="Yan W."/>
            <person name="Fan B."/>
            <person name="Jiang Y."/>
            <person name="Adhikari A."/>
            <person name="Zheng C.-J."/>
            <person name="Schuster L."/>
            <person name="Cowan T.M."/>
            <person name="Smanski M.J."/>
            <person name="Chevrette M.G."/>
            <person name="De Carvalho L.P.S."/>
            <person name="Shen B."/>
        </authorList>
    </citation>
    <scope>NUCLEOTIDE SEQUENCE [LARGE SCALE GENOMIC DNA]</scope>
    <source>
        <strain evidence="4 5">NPDC087045</strain>
    </source>
</reference>
<dbReference type="InterPro" id="IPR037919">
    <property type="entry name" value="OGT"/>
</dbReference>
<sequence length="605" mass="67940">MRQQANAATVLLQQALAMHQKGQMAPAEALYKKALAKAPGHFEANYLYGMLKLHQEDWDAAEVQLGKAIKLNPRHVDTYFDHAGVLEHLGRDQDAVQSYDRAIELKPDFADAFIKRAQVLRRLGRSRDALADCDKAVAIAPDNADAWFQRGNCMNDEFRFRESQESYKRAVTLRPGFIEALFNLGNAHKDFYRFGEALEAYDLALAAAPDFTQAHTNRGYVLFRLHRPHEALAAYDRALALDDSSHDLWFNRAATLEELRRFDEAKESYHRAQMLNPATNSARWNEALMQLRQGDFRNGWQQYEARWDTQQMQAQRRSFQQPLWLGQESLQGKTILLHAEQGFGDTLQFARYVPVVAAKGAKVILEVQPALEQLMRNVPGVSEVVASGTALRHAFDFHCPLMSLPLACGTFSEDAIPRAPYLSTDPRKWADWHQRLPQSRALRVGLAWSGSSQSTDPSAVAIDAMRSVPFAELAPIVELAHSQGGVEFVSLQVGDAAVAQLQAHPLRDRVHDFSAHLSDFSETAALVANLDLVISVDTSVCHLAGALGKPVWLLDRFNGCWRWQVDRTDTPWYQNFTIFRQGAQGDWAGVVAQMREALSQHLAGE</sequence>
<gene>
    <name evidence="4" type="ORF">ACIPEN_13815</name>
</gene>
<keyword evidence="1" id="KW-0677">Repeat</keyword>
<dbReference type="Pfam" id="PF13432">
    <property type="entry name" value="TPR_16"/>
    <property type="match status" value="1"/>
</dbReference>
<dbReference type="RefSeq" id="WP_402701241.1">
    <property type="nucleotide sequence ID" value="NZ_JBIUZV010000007.1"/>
</dbReference>
<evidence type="ECO:0000256" key="2">
    <source>
        <dbReference type="ARBA" id="ARBA00022803"/>
    </source>
</evidence>
<organism evidence="4 5">
    <name type="scientific">Herbaspirillum chlorophenolicum</name>
    <dbReference type="NCBI Taxonomy" id="211589"/>
    <lineage>
        <taxon>Bacteria</taxon>
        <taxon>Pseudomonadati</taxon>
        <taxon>Pseudomonadota</taxon>
        <taxon>Betaproteobacteria</taxon>
        <taxon>Burkholderiales</taxon>
        <taxon>Oxalobacteraceae</taxon>
        <taxon>Herbaspirillum</taxon>
    </lineage>
</organism>
<keyword evidence="2 3" id="KW-0802">TPR repeat</keyword>
<dbReference type="InterPro" id="IPR013105">
    <property type="entry name" value="TPR_2"/>
</dbReference>
<dbReference type="Pfam" id="PF14559">
    <property type="entry name" value="TPR_19"/>
    <property type="match status" value="1"/>
</dbReference>
<protein>
    <submittedName>
        <fullName evidence="4">Tetratricopeptide repeat protein</fullName>
    </submittedName>
</protein>
<dbReference type="Pfam" id="PF07719">
    <property type="entry name" value="TPR_2"/>
    <property type="match status" value="1"/>
</dbReference>
<feature type="repeat" description="TPR" evidence="3">
    <location>
        <begin position="212"/>
        <end position="245"/>
    </location>
</feature>
<dbReference type="SUPFAM" id="SSF48452">
    <property type="entry name" value="TPR-like"/>
    <property type="match status" value="1"/>
</dbReference>
<dbReference type="SUPFAM" id="SSF53756">
    <property type="entry name" value="UDP-Glycosyltransferase/glycogen phosphorylase"/>
    <property type="match status" value="1"/>
</dbReference>
<feature type="repeat" description="TPR" evidence="3">
    <location>
        <begin position="178"/>
        <end position="211"/>
    </location>
</feature>
<dbReference type="Proteomes" id="UP001617427">
    <property type="component" value="Unassembled WGS sequence"/>
</dbReference>
<dbReference type="InterPro" id="IPR002201">
    <property type="entry name" value="Glyco_trans_9"/>
</dbReference>
<dbReference type="Pfam" id="PF13414">
    <property type="entry name" value="TPR_11"/>
    <property type="match status" value="1"/>
</dbReference>
<dbReference type="InterPro" id="IPR019734">
    <property type="entry name" value="TPR_rpt"/>
</dbReference>
<dbReference type="Gene3D" id="1.25.40.10">
    <property type="entry name" value="Tetratricopeptide repeat domain"/>
    <property type="match status" value="3"/>
</dbReference>
<name>A0ABW8F0T1_9BURK</name>